<keyword evidence="3" id="KW-1133">Transmembrane helix</keyword>
<comment type="similarity">
    <text evidence="1">Belongs to the RMD1/sif2 family.</text>
</comment>
<organism evidence="5 6">
    <name type="scientific">Schizosaccharomyces osmophilus</name>
    <dbReference type="NCBI Taxonomy" id="2545709"/>
    <lineage>
        <taxon>Eukaryota</taxon>
        <taxon>Fungi</taxon>
        <taxon>Dikarya</taxon>
        <taxon>Ascomycota</taxon>
        <taxon>Taphrinomycotina</taxon>
        <taxon>Schizosaccharomycetes</taxon>
        <taxon>Schizosaccharomycetales</taxon>
        <taxon>Schizosaccharomycetaceae</taxon>
        <taxon>Schizosaccharomyces</taxon>
    </lineage>
</organism>
<keyword evidence="6" id="KW-1185">Reference proteome</keyword>
<dbReference type="RefSeq" id="XP_056038095.1">
    <property type="nucleotide sequence ID" value="XM_056182214.1"/>
</dbReference>
<feature type="domain" description="DUF155" evidence="4">
    <location>
        <begin position="246"/>
        <end position="425"/>
    </location>
</feature>
<evidence type="ECO:0000313" key="6">
    <source>
        <dbReference type="Proteomes" id="UP001212411"/>
    </source>
</evidence>
<accession>A0AAE9WCG4</accession>
<protein>
    <submittedName>
        <fullName evidence="5">Mitochondrial protein</fullName>
    </submittedName>
</protein>
<feature type="compositionally biased region" description="Low complexity" evidence="2">
    <location>
        <begin position="210"/>
        <end position="234"/>
    </location>
</feature>
<evidence type="ECO:0000256" key="1">
    <source>
        <dbReference type="ARBA" id="ARBA00008306"/>
    </source>
</evidence>
<evidence type="ECO:0000259" key="4">
    <source>
        <dbReference type="Pfam" id="PF02582"/>
    </source>
</evidence>
<dbReference type="PANTHER" id="PTHR16255">
    <property type="entry name" value="REQUIRED FOR MEIOTIC NUCLEAR DIVISION PROTEIN 1 HOMOLOG"/>
    <property type="match status" value="1"/>
</dbReference>
<evidence type="ECO:0000256" key="3">
    <source>
        <dbReference type="SAM" id="Phobius"/>
    </source>
</evidence>
<dbReference type="InterPro" id="IPR051624">
    <property type="entry name" value="RMD1/Sad1-interacting"/>
</dbReference>
<sequence length="478" mass="54656">MSNKQRPTLPPKRTINTKLSTPVHISPPVSSEYSRLTPQRHSPPGFGNHRISSAQELFQRKNNAQKIDHPLGWLLKNRHVDANSHIPQRTTKTSQKLVLLPEDHAVNSFEEDPSVYEDMVPLSSYNMIKSENLSKDKREELGFPRATAYSICDAFQLPKVKHFLRTYHKVRPRKYDETLYAVYHLPLVYGRSDSCRIASGPPPSTEQEDSPSTSSDQSQQQLNEESTSSTSPSASSIAQMYRISEIFVYSYGVIVFWNFTLGQEKDILADLTFAGGENSLMIKPLAEEECEVEDLHFHYAPHTKRPRIYNDMIHIPSADIKMKLVMSHALAQSVKLSRFELRTDVTMNSALVFPKKLALYGHLGLSRAEVIRMSGHLFQLRVDVNLISNVLDTPEFLWDSEPLLLPLYTAFRQYLEIGPRTNVLNKRCKVIFDMLDIFGKSSADRKMNSITWIIIILITLFMIVFMFEVILRLKLAKS</sequence>
<dbReference type="GeneID" id="80876903"/>
<keyword evidence="3" id="KW-0812">Transmembrane</keyword>
<feature type="compositionally biased region" description="Polar residues" evidence="2">
    <location>
        <begin position="28"/>
        <end position="40"/>
    </location>
</feature>
<dbReference type="EMBL" id="CP115612">
    <property type="protein sequence ID" value="WBW73852.1"/>
    <property type="molecule type" value="Genomic_DNA"/>
</dbReference>
<evidence type="ECO:0000313" key="5">
    <source>
        <dbReference type="EMBL" id="WBW73852.1"/>
    </source>
</evidence>
<name>A0AAE9WCG4_9SCHI</name>
<dbReference type="PANTHER" id="PTHR16255:SF4">
    <property type="entry name" value="SPORULATION PROTEIN RMD8"/>
    <property type="match status" value="1"/>
</dbReference>
<proteinExistence type="inferred from homology"/>
<dbReference type="GO" id="GO:0005739">
    <property type="term" value="C:mitochondrion"/>
    <property type="evidence" value="ECO:0007669"/>
    <property type="project" value="UniProtKB-ARBA"/>
</dbReference>
<dbReference type="AlphaFoldDB" id="A0AAE9WCG4"/>
<dbReference type="Proteomes" id="UP001212411">
    <property type="component" value="Chromosome 2"/>
</dbReference>
<evidence type="ECO:0000256" key="2">
    <source>
        <dbReference type="SAM" id="MobiDB-lite"/>
    </source>
</evidence>
<feature type="region of interest" description="Disordered" evidence="2">
    <location>
        <begin position="1"/>
        <end position="49"/>
    </location>
</feature>
<gene>
    <name evidence="5" type="primary">sif3</name>
    <name evidence="5" type="ORF">SOMG_03424</name>
</gene>
<reference evidence="5 6" key="1">
    <citation type="journal article" date="2023" name="G3 (Bethesda)">
        <title>A high-quality reference genome for the fission yeast Schizosaccharomyces osmophilus.</title>
        <authorList>
            <person name="Jia G.S."/>
            <person name="Zhang W.C."/>
            <person name="Liang Y."/>
            <person name="Liu X.H."/>
            <person name="Rhind N."/>
            <person name="Pidoux A."/>
            <person name="Brysch-Herzberg M."/>
            <person name="Du L.L."/>
        </authorList>
    </citation>
    <scope>NUCLEOTIDE SEQUENCE [LARGE SCALE GENOMIC DNA]</scope>
    <source>
        <strain evidence="5 6">CBS 15793</strain>
    </source>
</reference>
<keyword evidence="3" id="KW-0472">Membrane</keyword>
<dbReference type="Pfam" id="PF02582">
    <property type="entry name" value="DUF155"/>
    <property type="match status" value="1"/>
</dbReference>
<dbReference type="InterPro" id="IPR003734">
    <property type="entry name" value="DUF155"/>
</dbReference>
<dbReference type="KEGG" id="som:SOMG_03424"/>
<feature type="transmembrane region" description="Helical" evidence="3">
    <location>
        <begin position="450"/>
        <end position="471"/>
    </location>
</feature>
<feature type="region of interest" description="Disordered" evidence="2">
    <location>
        <begin position="196"/>
        <end position="234"/>
    </location>
</feature>